<sequence length="66" mass="7155">LFRFAISESGSALSPWALQSPESCVARAERLATSFGSVTTDPAEILKTLMTVDPEECFLKFSGIML</sequence>
<reference evidence="1" key="2">
    <citation type="submission" date="2023-05" db="EMBL/GenBank/DDBJ databases">
        <authorList>
            <person name="Fouks B."/>
        </authorList>
    </citation>
    <scope>NUCLEOTIDE SEQUENCE</scope>
    <source>
        <strain evidence="1">Stay&amp;Tobe</strain>
        <tissue evidence="1">Testes</tissue>
    </source>
</reference>
<keyword evidence="2" id="KW-1185">Reference proteome</keyword>
<dbReference type="EMBL" id="JASPKZ010003782">
    <property type="protein sequence ID" value="KAJ9593038.1"/>
    <property type="molecule type" value="Genomic_DNA"/>
</dbReference>
<comment type="caution">
    <text evidence="1">The sequence shown here is derived from an EMBL/GenBank/DDBJ whole genome shotgun (WGS) entry which is preliminary data.</text>
</comment>
<evidence type="ECO:0000313" key="2">
    <source>
        <dbReference type="Proteomes" id="UP001233999"/>
    </source>
</evidence>
<gene>
    <name evidence="1" type="ORF">L9F63_027720</name>
</gene>
<evidence type="ECO:0000313" key="1">
    <source>
        <dbReference type="EMBL" id="KAJ9593038.1"/>
    </source>
</evidence>
<organism evidence="1 2">
    <name type="scientific">Diploptera punctata</name>
    <name type="common">Pacific beetle cockroach</name>
    <dbReference type="NCBI Taxonomy" id="6984"/>
    <lineage>
        <taxon>Eukaryota</taxon>
        <taxon>Metazoa</taxon>
        <taxon>Ecdysozoa</taxon>
        <taxon>Arthropoda</taxon>
        <taxon>Hexapoda</taxon>
        <taxon>Insecta</taxon>
        <taxon>Pterygota</taxon>
        <taxon>Neoptera</taxon>
        <taxon>Polyneoptera</taxon>
        <taxon>Dictyoptera</taxon>
        <taxon>Blattodea</taxon>
        <taxon>Blaberoidea</taxon>
        <taxon>Blaberidae</taxon>
        <taxon>Diplopterinae</taxon>
        <taxon>Diploptera</taxon>
    </lineage>
</organism>
<dbReference type="InterPro" id="IPR029058">
    <property type="entry name" value="AB_hydrolase_fold"/>
</dbReference>
<dbReference type="Proteomes" id="UP001233999">
    <property type="component" value="Unassembled WGS sequence"/>
</dbReference>
<proteinExistence type="predicted"/>
<reference evidence="1" key="1">
    <citation type="journal article" date="2023" name="IScience">
        <title>Live-bearing cockroach genome reveals convergent evolutionary mechanisms linked to viviparity in insects and beyond.</title>
        <authorList>
            <person name="Fouks B."/>
            <person name="Harrison M.C."/>
            <person name="Mikhailova A.A."/>
            <person name="Marchal E."/>
            <person name="English S."/>
            <person name="Carruthers M."/>
            <person name="Jennings E.C."/>
            <person name="Chiamaka E.L."/>
            <person name="Frigard R.A."/>
            <person name="Pippel M."/>
            <person name="Attardo G.M."/>
            <person name="Benoit J.B."/>
            <person name="Bornberg-Bauer E."/>
            <person name="Tobe S.S."/>
        </authorList>
    </citation>
    <scope>NUCLEOTIDE SEQUENCE</scope>
    <source>
        <strain evidence="1">Stay&amp;Tobe</strain>
    </source>
</reference>
<protein>
    <submittedName>
        <fullName evidence="1">Uncharacterized protein</fullName>
    </submittedName>
</protein>
<feature type="non-terminal residue" evidence="1">
    <location>
        <position position="66"/>
    </location>
</feature>
<name>A0AAD8EJZ4_DIPPU</name>
<dbReference type="AlphaFoldDB" id="A0AAD8EJZ4"/>
<feature type="non-terminal residue" evidence="1">
    <location>
        <position position="1"/>
    </location>
</feature>
<dbReference type="SUPFAM" id="SSF53474">
    <property type="entry name" value="alpha/beta-Hydrolases"/>
    <property type="match status" value="1"/>
</dbReference>
<accession>A0AAD8EJZ4</accession>
<dbReference type="Gene3D" id="3.40.50.1820">
    <property type="entry name" value="alpha/beta hydrolase"/>
    <property type="match status" value="1"/>
</dbReference>